<feature type="compositionally biased region" description="Low complexity" evidence="1">
    <location>
        <begin position="190"/>
        <end position="199"/>
    </location>
</feature>
<gene>
    <name evidence="2" type="ORF">VNI00_004498</name>
</gene>
<accession>A0AAW0DJI6</accession>
<organism evidence="2 3">
    <name type="scientific">Paramarasmius palmivorus</name>
    <dbReference type="NCBI Taxonomy" id="297713"/>
    <lineage>
        <taxon>Eukaryota</taxon>
        <taxon>Fungi</taxon>
        <taxon>Dikarya</taxon>
        <taxon>Basidiomycota</taxon>
        <taxon>Agaricomycotina</taxon>
        <taxon>Agaricomycetes</taxon>
        <taxon>Agaricomycetidae</taxon>
        <taxon>Agaricales</taxon>
        <taxon>Marasmiineae</taxon>
        <taxon>Marasmiaceae</taxon>
        <taxon>Paramarasmius</taxon>
    </lineage>
</organism>
<feature type="region of interest" description="Disordered" evidence="1">
    <location>
        <begin position="190"/>
        <end position="258"/>
    </location>
</feature>
<feature type="compositionally biased region" description="Polar residues" evidence="1">
    <location>
        <begin position="78"/>
        <end position="94"/>
    </location>
</feature>
<comment type="caution">
    <text evidence="2">The sequence shown here is derived from an EMBL/GenBank/DDBJ whole genome shotgun (WGS) entry which is preliminary data.</text>
</comment>
<feature type="compositionally biased region" description="Polar residues" evidence="1">
    <location>
        <begin position="200"/>
        <end position="226"/>
    </location>
</feature>
<evidence type="ECO:0000256" key="1">
    <source>
        <dbReference type="SAM" id="MobiDB-lite"/>
    </source>
</evidence>
<name>A0AAW0DJI6_9AGAR</name>
<evidence type="ECO:0000313" key="3">
    <source>
        <dbReference type="Proteomes" id="UP001383192"/>
    </source>
</evidence>
<sequence length="277" mass="29814">MVPYGLQGNYTWNGVSGIVSRINLLVVDNNKDISNFDLSAMEKEIIEVTKSGNSNNTFNVNSNNSYSASYSDESVADTQSISLPQSPIPTNFENNDPRRSEQGFGPTEFSTTVPPSQNFQPNNRGVPPEIPDPIPPAIAGLSSLHETIQSVTGPLQSTTANLESITWELVTMNNTLKDIATALNKLANSQQNAQAPQSAVSGSGSRNEGDTESPSATEQALPNQPVDSIHIEPQRHVDREQERVGSSDLGPQTLPPPGGDAYNCFGFTLRRSSCHIC</sequence>
<feature type="compositionally biased region" description="Basic and acidic residues" evidence="1">
    <location>
        <begin position="229"/>
        <end position="245"/>
    </location>
</feature>
<dbReference type="Proteomes" id="UP001383192">
    <property type="component" value="Unassembled WGS sequence"/>
</dbReference>
<reference evidence="2 3" key="1">
    <citation type="submission" date="2024-01" db="EMBL/GenBank/DDBJ databases">
        <title>A draft genome for a cacao thread blight-causing isolate of Paramarasmius palmivorus.</title>
        <authorList>
            <person name="Baruah I.K."/>
            <person name="Bukari Y."/>
            <person name="Amoako-Attah I."/>
            <person name="Meinhardt L.W."/>
            <person name="Bailey B.A."/>
            <person name="Cohen S.P."/>
        </authorList>
    </citation>
    <scope>NUCLEOTIDE SEQUENCE [LARGE SCALE GENOMIC DNA]</scope>
    <source>
        <strain evidence="2 3">GH-12</strain>
    </source>
</reference>
<feature type="compositionally biased region" description="Polar residues" evidence="1">
    <location>
        <begin position="108"/>
        <end position="123"/>
    </location>
</feature>
<evidence type="ECO:0000313" key="2">
    <source>
        <dbReference type="EMBL" id="KAK7051524.1"/>
    </source>
</evidence>
<dbReference type="EMBL" id="JAYKXP010000012">
    <property type="protein sequence ID" value="KAK7051524.1"/>
    <property type="molecule type" value="Genomic_DNA"/>
</dbReference>
<protein>
    <submittedName>
        <fullName evidence="2">Uncharacterized protein</fullName>
    </submittedName>
</protein>
<feature type="region of interest" description="Disordered" evidence="1">
    <location>
        <begin position="77"/>
        <end position="129"/>
    </location>
</feature>
<keyword evidence="3" id="KW-1185">Reference proteome</keyword>
<proteinExistence type="predicted"/>
<dbReference type="AlphaFoldDB" id="A0AAW0DJI6"/>